<organism evidence="1 2">
    <name type="scientific">Irpex rosettiformis</name>
    <dbReference type="NCBI Taxonomy" id="378272"/>
    <lineage>
        <taxon>Eukaryota</taxon>
        <taxon>Fungi</taxon>
        <taxon>Dikarya</taxon>
        <taxon>Basidiomycota</taxon>
        <taxon>Agaricomycotina</taxon>
        <taxon>Agaricomycetes</taxon>
        <taxon>Polyporales</taxon>
        <taxon>Irpicaceae</taxon>
        <taxon>Irpex</taxon>
    </lineage>
</organism>
<accession>A0ACB8UGW7</accession>
<name>A0ACB8UGW7_9APHY</name>
<evidence type="ECO:0000313" key="1">
    <source>
        <dbReference type="EMBL" id="KAI0093529.1"/>
    </source>
</evidence>
<keyword evidence="2" id="KW-1185">Reference proteome</keyword>
<protein>
    <submittedName>
        <fullName evidence="1">Uncharacterized protein</fullName>
    </submittedName>
</protein>
<evidence type="ECO:0000313" key="2">
    <source>
        <dbReference type="Proteomes" id="UP001055072"/>
    </source>
</evidence>
<proteinExistence type="predicted"/>
<sequence>MSEQQPLLLPSQDQDVEQGDDGGRVAGEKGHITRWRDSMAEVLESRPWHYIVLTDAACVLADLAYTVLSDTCVPPEGPDAPLWLNGLSHLSLGITTLFLVEIPVTLWAMGFSHYNPFGSVPHAGLHLFDSTIILVTFVLEVVLRGRERELAGLLVILRLWRLVKLVGGVAVGATEIDDDNEQLLTEAREERDRALTQLKEAQAEIRTLRARLGFTDSTE</sequence>
<dbReference type="Proteomes" id="UP001055072">
    <property type="component" value="Unassembled WGS sequence"/>
</dbReference>
<dbReference type="EMBL" id="MU274901">
    <property type="protein sequence ID" value="KAI0093529.1"/>
    <property type="molecule type" value="Genomic_DNA"/>
</dbReference>
<comment type="caution">
    <text evidence="1">The sequence shown here is derived from an EMBL/GenBank/DDBJ whole genome shotgun (WGS) entry which is preliminary data.</text>
</comment>
<gene>
    <name evidence="1" type="ORF">BDY19DRAFT_881844</name>
</gene>
<reference evidence="1" key="1">
    <citation type="journal article" date="2021" name="Environ. Microbiol.">
        <title>Gene family expansions and transcriptome signatures uncover fungal adaptations to wood decay.</title>
        <authorList>
            <person name="Hage H."/>
            <person name="Miyauchi S."/>
            <person name="Viragh M."/>
            <person name="Drula E."/>
            <person name="Min B."/>
            <person name="Chaduli D."/>
            <person name="Navarro D."/>
            <person name="Favel A."/>
            <person name="Norest M."/>
            <person name="Lesage-Meessen L."/>
            <person name="Balint B."/>
            <person name="Merenyi Z."/>
            <person name="de Eugenio L."/>
            <person name="Morin E."/>
            <person name="Martinez A.T."/>
            <person name="Baldrian P."/>
            <person name="Stursova M."/>
            <person name="Martinez M.J."/>
            <person name="Novotny C."/>
            <person name="Magnuson J.K."/>
            <person name="Spatafora J.W."/>
            <person name="Maurice S."/>
            <person name="Pangilinan J."/>
            <person name="Andreopoulos W."/>
            <person name="LaButti K."/>
            <person name="Hundley H."/>
            <person name="Na H."/>
            <person name="Kuo A."/>
            <person name="Barry K."/>
            <person name="Lipzen A."/>
            <person name="Henrissat B."/>
            <person name="Riley R."/>
            <person name="Ahrendt S."/>
            <person name="Nagy L.G."/>
            <person name="Grigoriev I.V."/>
            <person name="Martin F."/>
            <person name="Rosso M.N."/>
        </authorList>
    </citation>
    <scope>NUCLEOTIDE SEQUENCE</scope>
    <source>
        <strain evidence="1">CBS 384.51</strain>
    </source>
</reference>